<evidence type="ECO:0000313" key="2">
    <source>
        <dbReference type="Proteomes" id="UP000015454"/>
    </source>
</evidence>
<comment type="caution">
    <text evidence="1">The sequence shown here is derived from an EMBL/GenBank/DDBJ whole genome shotgun (WGS) entry which is preliminary data.</text>
</comment>
<evidence type="ECO:0000313" key="1">
    <source>
        <dbReference type="EMBL" id="EQA45586.1"/>
    </source>
</evidence>
<organism evidence="1 2">
    <name type="scientific">Leptospira broomii serovar Hurstbridge str. 5399</name>
    <dbReference type="NCBI Taxonomy" id="1049789"/>
    <lineage>
        <taxon>Bacteria</taxon>
        <taxon>Pseudomonadati</taxon>
        <taxon>Spirochaetota</taxon>
        <taxon>Spirochaetia</taxon>
        <taxon>Leptospirales</taxon>
        <taxon>Leptospiraceae</taxon>
        <taxon>Leptospira</taxon>
    </lineage>
</organism>
<reference evidence="1" key="1">
    <citation type="submission" date="2013-05" db="EMBL/GenBank/DDBJ databases">
        <authorList>
            <person name="Harkins D.M."/>
            <person name="Durkin A.S."/>
            <person name="Brinkac L.M."/>
            <person name="Haft D.H."/>
            <person name="Selengut J.D."/>
            <person name="Sanka R."/>
            <person name="DePew J."/>
            <person name="Purushe J."/>
            <person name="Hartskeerl R.A."/>
            <person name="Ahmed A."/>
            <person name="van der Linden H."/>
            <person name="Goris M.G.A."/>
            <person name="Vinetz J.M."/>
            <person name="Sutton G.G."/>
            <person name="Nierman W.C."/>
            <person name="Fouts D.E."/>
        </authorList>
    </citation>
    <scope>NUCLEOTIDE SEQUENCE [LARGE SCALE GENOMIC DNA]</scope>
    <source>
        <strain evidence="1">5399</strain>
    </source>
</reference>
<protein>
    <submittedName>
        <fullName evidence="1">Uncharacterized protein</fullName>
    </submittedName>
</protein>
<gene>
    <name evidence="1" type="ORF">LEP1GSC050_3573</name>
</gene>
<proteinExistence type="predicted"/>
<dbReference type="AlphaFoldDB" id="T0FCL7"/>
<name>T0FCL7_9LEPT</name>
<sequence length="48" mass="5809">MRHIWGQDIWDLLYDSSLRLNLMQNLEKAMELFREKSGVAQNRNRPFS</sequence>
<dbReference type="EMBL" id="AHMO02000008">
    <property type="protein sequence ID" value="EQA45586.1"/>
    <property type="molecule type" value="Genomic_DNA"/>
</dbReference>
<keyword evidence="2" id="KW-1185">Reference proteome</keyword>
<accession>T0FCL7</accession>
<dbReference type="Proteomes" id="UP000015454">
    <property type="component" value="Unassembled WGS sequence"/>
</dbReference>